<accession>E7N1J7</accession>
<evidence type="ECO:0000256" key="1">
    <source>
        <dbReference type="SAM" id="MobiDB-lite"/>
    </source>
</evidence>
<dbReference type="Proteomes" id="UP000004633">
    <property type="component" value="Unassembled WGS sequence"/>
</dbReference>
<dbReference type="EMBL" id="AECV01000014">
    <property type="protein sequence ID" value="EFW29968.1"/>
    <property type="molecule type" value="Genomic_DNA"/>
</dbReference>
<organism evidence="2 3">
    <name type="scientific">Selenomonas artemidis F0399</name>
    <dbReference type="NCBI Taxonomy" id="749551"/>
    <lineage>
        <taxon>Bacteria</taxon>
        <taxon>Bacillati</taxon>
        <taxon>Bacillota</taxon>
        <taxon>Negativicutes</taxon>
        <taxon>Selenomonadales</taxon>
        <taxon>Selenomonadaceae</taxon>
        <taxon>Selenomonas</taxon>
    </lineage>
</organism>
<gene>
    <name evidence="2" type="ORF">HMPREF9555_00851</name>
</gene>
<name>E7N1J7_9FIRM</name>
<evidence type="ECO:0000313" key="2">
    <source>
        <dbReference type="EMBL" id="EFW29968.1"/>
    </source>
</evidence>
<protein>
    <submittedName>
        <fullName evidence="2">Uncharacterized protein</fullName>
    </submittedName>
</protein>
<dbReference type="HOGENOM" id="CLU_2755580_0_0_9"/>
<comment type="caution">
    <text evidence="2">The sequence shown here is derived from an EMBL/GenBank/DDBJ whole genome shotgun (WGS) entry which is preliminary data.</text>
</comment>
<dbReference type="STRING" id="749551.HMPREF9555_00851"/>
<sequence>MNAVTLSLDYIDENARRGLCKKTQKEQGNRSNTLLPWKCPKGSPQILSKKPKKAHEPHTYVNRSSYLTTY</sequence>
<evidence type="ECO:0000313" key="3">
    <source>
        <dbReference type="Proteomes" id="UP000004633"/>
    </source>
</evidence>
<feature type="region of interest" description="Disordered" evidence="1">
    <location>
        <begin position="23"/>
        <end position="57"/>
    </location>
</feature>
<keyword evidence="3" id="KW-1185">Reference proteome</keyword>
<reference evidence="2 3" key="1">
    <citation type="submission" date="2010-08" db="EMBL/GenBank/DDBJ databases">
        <authorList>
            <person name="Weinstock G."/>
            <person name="Sodergren E."/>
            <person name="Clifton S."/>
            <person name="Fulton L."/>
            <person name="Fulton B."/>
            <person name="Courtney L."/>
            <person name="Fronick C."/>
            <person name="Harrison M."/>
            <person name="Strong C."/>
            <person name="Farmer C."/>
            <person name="Delahaunty K."/>
            <person name="Markovic C."/>
            <person name="Hall O."/>
            <person name="Minx P."/>
            <person name="Tomlinson C."/>
            <person name="Mitreva M."/>
            <person name="Hou S."/>
            <person name="Chen J."/>
            <person name="Wollam A."/>
            <person name="Pepin K.H."/>
            <person name="Johnson M."/>
            <person name="Bhonagiri V."/>
            <person name="Zhang X."/>
            <person name="Suruliraj S."/>
            <person name="Warren W."/>
            <person name="Chinwalla A."/>
            <person name="Mardis E.R."/>
            <person name="Wilson R.K."/>
        </authorList>
    </citation>
    <scope>NUCLEOTIDE SEQUENCE [LARGE SCALE GENOMIC DNA]</scope>
    <source>
        <strain evidence="2 3">F0399</strain>
    </source>
</reference>
<proteinExistence type="predicted"/>
<dbReference type="AlphaFoldDB" id="E7N1J7"/>